<keyword evidence="5 7" id="KW-0472">Membrane</keyword>
<evidence type="ECO:0000313" key="9">
    <source>
        <dbReference type="Proteomes" id="UP000274429"/>
    </source>
</evidence>
<gene>
    <name evidence="8" type="ORF">TTAC_LOCUS1575</name>
</gene>
<accession>A0A0R3WLF0</accession>
<evidence type="ECO:0000256" key="3">
    <source>
        <dbReference type="ARBA" id="ARBA00022692"/>
    </source>
</evidence>
<name>A0A0R3WLF0_HYDTA</name>
<keyword evidence="4 7" id="KW-1133">Transmembrane helix</keyword>
<reference evidence="8 9" key="2">
    <citation type="submission" date="2018-11" db="EMBL/GenBank/DDBJ databases">
        <authorList>
            <consortium name="Pathogen Informatics"/>
        </authorList>
    </citation>
    <scope>NUCLEOTIDE SEQUENCE [LARGE SCALE GENOMIC DNA]</scope>
</reference>
<dbReference type="Proteomes" id="UP000274429">
    <property type="component" value="Unassembled WGS sequence"/>
</dbReference>
<evidence type="ECO:0000256" key="4">
    <source>
        <dbReference type="ARBA" id="ARBA00022989"/>
    </source>
</evidence>
<keyword evidence="3 7" id="KW-0812">Transmembrane</keyword>
<feature type="transmembrane region" description="Helical" evidence="7">
    <location>
        <begin position="181"/>
        <end position="200"/>
    </location>
</feature>
<evidence type="ECO:0000313" key="8">
    <source>
        <dbReference type="EMBL" id="VDM18234.1"/>
    </source>
</evidence>
<dbReference type="InterPro" id="IPR007603">
    <property type="entry name" value="Choline_transptr-like"/>
</dbReference>
<comment type="similarity">
    <text evidence="2 7">Belongs to the CTL (choline transporter-like) family.</text>
</comment>
<keyword evidence="9" id="KW-1185">Reference proteome</keyword>
<evidence type="ECO:0000256" key="1">
    <source>
        <dbReference type="ARBA" id="ARBA00004141"/>
    </source>
</evidence>
<dbReference type="OrthoDB" id="420519at2759"/>
<dbReference type="Pfam" id="PF04515">
    <property type="entry name" value="Choline_transpo"/>
    <property type="match status" value="1"/>
</dbReference>
<organism evidence="10">
    <name type="scientific">Hydatigena taeniaeformis</name>
    <name type="common">Feline tapeworm</name>
    <name type="synonym">Taenia taeniaeformis</name>
    <dbReference type="NCBI Taxonomy" id="6205"/>
    <lineage>
        <taxon>Eukaryota</taxon>
        <taxon>Metazoa</taxon>
        <taxon>Spiralia</taxon>
        <taxon>Lophotrochozoa</taxon>
        <taxon>Platyhelminthes</taxon>
        <taxon>Cestoda</taxon>
        <taxon>Eucestoda</taxon>
        <taxon>Cyclophyllidea</taxon>
        <taxon>Taeniidae</taxon>
        <taxon>Hydatigera</taxon>
    </lineage>
</organism>
<dbReference type="EMBL" id="UYWX01000384">
    <property type="protein sequence ID" value="VDM18234.1"/>
    <property type="molecule type" value="Genomic_DNA"/>
</dbReference>
<evidence type="ECO:0000256" key="7">
    <source>
        <dbReference type="RuleBase" id="RU368066"/>
    </source>
</evidence>
<comment type="caution">
    <text evidence="7">Lacks conserved residue(s) required for the propagation of feature annotation.</text>
</comment>
<evidence type="ECO:0000256" key="6">
    <source>
        <dbReference type="ARBA" id="ARBA00023180"/>
    </source>
</evidence>
<sequence>TGFCFWRYVQVKNLPSDPPPFFLTLDITAYFRYSITWLVLALWIFVDLNLRSIAISEGIHYANSTVGLRSENSEEWTAWAFNSSMKCDPTGNDTEGQICLFVKHITTAYTPWLQMYNFIMCIWLINFFIALDQITLAGTFATFYFNSQRQRRRHSVVGCCGFWLLFTTCSSALMYNTGSLALGSILITIFWFLRACLLRIERRLKTANNELAKFFLRCLCCYFWCLEKFLRFLNKNAYIMIAIYGHGFCHSAKDAFQLILRNVVRVFVVEKITDYILIVGKLAVSAAASCVAYFYLSGIFGDRLSIMPEQKLQLNYIFVPILVIAIGSFLVAKAFFSVYEMGVDTIFICVCEDLERNDGTAEKPYFMSKSTMKMLKKPDADTSAS</sequence>
<keyword evidence="6" id="KW-0325">Glycoprotein</keyword>
<dbReference type="GO" id="GO:0005886">
    <property type="term" value="C:plasma membrane"/>
    <property type="evidence" value="ECO:0007669"/>
    <property type="project" value="UniProtKB-SubCell"/>
</dbReference>
<evidence type="ECO:0000256" key="2">
    <source>
        <dbReference type="ARBA" id="ARBA00007168"/>
    </source>
</evidence>
<dbReference type="GO" id="GO:0022857">
    <property type="term" value="F:transmembrane transporter activity"/>
    <property type="evidence" value="ECO:0007669"/>
    <property type="project" value="UniProtKB-UniRule"/>
</dbReference>
<dbReference type="PANTHER" id="PTHR12385">
    <property type="entry name" value="CHOLINE TRANSPORTER-LIKE (SLC FAMILY 44)"/>
    <property type="match status" value="1"/>
</dbReference>
<evidence type="ECO:0000313" key="10">
    <source>
        <dbReference type="WBParaSite" id="TTAC_0000158801-mRNA-1"/>
    </source>
</evidence>
<comment type="subcellular location">
    <subcellularLocation>
        <location evidence="7">Cell membrane</location>
        <topology evidence="7">Multi-pass membrane protein</topology>
    </subcellularLocation>
    <subcellularLocation>
        <location evidence="1">Membrane</location>
        <topology evidence="1">Multi-pass membrane protein</topology>
    </subcellularLocation>
</comment>
<protein>
    <recommendedName>
        <fullName evidence="7">Choline transporter-like protein</fullName>
    </recommendedName>
</protein>
<dbReference type="WBParaSite" id="TTAC_0000158801-mRNA-1">
    <property type="protein sequence ID" value="TTAC_0000158801-mRNA-1"/>
    <property type="gene ID" value="TTAC_0000158801"/>
</dbReference>
<feature type="transmembrane region" description="Helical" evidence="7">
    <location>
        <begin position="316"/>
        <end position="336"/>
    </location>
</feature>
<reference evidence="10" key="1">
    <citation type="submission" date="2017-02" db="UniProtKB">
        <authorList>
            <consortium name="WormBaseParasite"/>
        </authorList>
    </citation>
    <scope>IDENTIFICATION</scope>
</reference>
<feature type="transmembrane region" description="Helical" evidence="7">
    <location>
        <begin position="156"/>
        <end position="175"/>
    </location>
</feature>
<feature type="transmembrane region" description="Helical" evidence="7">
    <location>
        <begin position="21"/>
        <end position="46"/>
    </location>
</feature>
<dbReference type="PANTHER" id="PTHR12385:SF14">
    <property type="entry name" value="CHOLINE TRANSPORTER-LIKE 2"/>
    <property type="match status" value="1"/>
</dbReference>
<proteinExistence type="inferred from homology"/>
<dbReference type="STRING" id="6205.A0A0R3WLF0"/>
<dbReference type="AlphaFoldDB" id="A0A0R3WLF0"/>
<comment type="function">
    <text evidence="7">Choline transporter.</text>
</comment>
<evidence type="ECO:0000256" key="5">
    <source>
        <dbReference type="ARBA" id="ARBA00023136"/>
    </source>
</evidence>
<feature type="transmembrane region" description="Helical" evidence="7">
    <location>
        <begin position="116"/>
        <end position="144"/>
    </location>
</feature>
<feature type="transmembrane region" description="Helical" evidence="7">
    <location>
        <begin position="275"/>
        <end position="296"/>
    </location>
</feature>